<dbReference type="PANTHER" id="PTHR48081">
    <property type="entry name" value="AB HYDROLASE SUPERFAMILY PROTEIN C4A8.06C"/>
    <property type="match status" value="1"/>
</dbReference>
<dbReference type="InterPro" id="IPR013094">
    <property type="entry name" value="AB_hydrolase_3"/>
</dbReference>
<feature type="signal peptide" evidence="2">
    <location>
        <begin position="1"/>
        <end position="23"/>
    </location>
</feature>
<keyword evidence="1" id="KW-0378">Hydrolase</keyword>
<evidence type="ECO:0000313" key="5">
    <source>
        <dbReference type="RefSeq" id="XP_005091449.1"/>
    </source>
</evidence>
<dbReference type="Proteomes" id="UP000694888">
    <property type="component" value="Unplaced"/>
</dbReference>
<protein>
    <submittedName>
        <fullName evidence="5">Arylacetamide deacetylase</fullName>
    </submittedName>
</protein>
<feature type="domain" description="Alpha/beta hydrolase fold-3" evidence="3">
    <location>
        <begin position="298"/>
        <end position="381"/>
    </location>
</feature>
<dbReference type="InterPro" id="IPR050300">
    <property type="entry name" value="GDXG_lipolytic_enzyme"/>
</dbReference>
<dbReference type="GeneID" id="101847013"/>
<evidence type="ECO:0000256" key="2">
    <source>
        <dbReference type="SAM" id="SignalP"/>
    </source>
</evidence>
<evidence type="ECO:0000313" key="4">
    <source>
        <dbReference type="Proteomes" id="UP000694888"/>
    </source>
</evidence>
<evidence type="ECO:0000259" key="3">
    <source>
        <dbReference type="Pfam" id="PF07859"/>
    </source>
</evidence>
<dbReference type="SUPFAM" id="SSF53474">
    <property type="entry name" value="alpha/beta-Hydrolases"/>
    <property type="match status" value="1"/>
</dbReference>
<accession>A0ABM0JDX2</accession>
<dbReference type="Pfam" id="PF07859">
    <property type="entry name" value="Abhydrolase_3"/>
    <property type="match status" value="2"/>
</dbReference>
<dbReference type="Gene3D" id="3.40.50.1820">
    <property type="entry name" value="alpha/beta hydrolase"/>
    <property type="match status" value="1"/>
</dbReference>
<reference evidence="5" key="1">
    <citation type="submission" date="2025-08" db="UniProtKB">
        <authorList>
            <consortium name="RefSeq"/>
        </authorList>
    </citation>
    <scope>IDENTIFICATION</scope>
</reference>
<name>A0ABM0JDX2_APLCA</name>
<proteinExistence type="predicted"/>
<keyword evidence="2" id="KW-0732">Signal</keyword>
<gene>
    <name evidence="5" type="primary">LOC101847013</name>
</gene>
<keyword evidence="4" id="KW-1185">Reference proteome</keyword>
<evidence type="ECO:0000256" key="1">
    <source>
        <dbReference type="ARBA" id="ARBA00022801"/>
    </source>
</evidence>
<organism evidence="4 5">
    <name type="scientific">Aplysia californica</name>
    <name type="common">California sea hare</name>
    <dbReference type="NCBI Taxonomy" id="6500"/>
    <lineage>
        <taxon>Eukaryota</taxon>
        <taxon>Metazoa</taxon>
        <taxon>Spiralia</taxon>
        <taxon>Lophotrochozoa</taxon>
        <taxon>Mollusca</taxon>
        <taxon>Gastropoda</taxon>
        <taxon>Heterobranchia</taxon>
        <taxon>Euthyneura</taxon>
        <taxon>Tectipleura</taxon>
        <taxon>Aplysiida</taxon>
        <taxon>Aplysioidea</taxon>
        <taxon>Aplysiidae</taxon>
        <taxon>Aplysia</taxon>
    </lineage>
</organism>
<feature type="domain" description="Alpha/beta hydrolase fold-3" evidence="3">
    <location>
        <begin position="110"/>
        <end position="257"/>
    </location>
</feature>
<dbReference type="InterPro" id="IPR029058">
    <property type="entry name" value="AB_hydrolase_fold"/>
</dbReference>
<feature type="chain" id="PRO_5045593109" evidence="2">
    <location>
        <begin position="24"/>
        <end position="410"/>
    </location>
</feature>
<sequence length="410" mass="45695">MAVSKTLLVFSALFLMLSYPLYSNVPAGIDEPWLQRTYIAGCRLAGWMAVGLEMVTGTPAVHYLRWQAESLFIPEVNERPGLDVKNLVFEGVPVRVYTPDSTSKDPRPCIVYFVGGGWSTFSIDSYDTVLKNLALGTDMIVIAVQYRRSPEHPFPVPFDDCVKATRHVLHHPDSVGVNPSRVAVGGDGSGGNLAAAVALRLSEEDPRHTPALKLQILLQPALQASVFDTPSYRQNAYNSILTRDLMLHSWLLYLGLKPQGDLMTTCIEKKHISSPIRLLHSLYLQESKLPDYTKDNYVERTETPSSGDFDREVAAKVEALVSNPFLAPLVAEDLSKVARAFIVVGEFDVLRDDGLFYAVRLQEANVKCDVVYVMKQGHGFLAPQLINSFLSFAEAEQVWKDTYLFLKRNL</sequence>
<dbReference type="PANTHER" id="PTHR48081:SF8">
    <property type="entry name" value="ALPHA_BETA HYDROLASE FOLD-3 DOMAIN-CONTAINING PROTEIN-RELATED"/>
    <property type="match status" value="1"/>
</dbReference>
<dbReference type="RefSeq" id="XP_005091449.1">
    <property type="nucleotide sequence ID" value="XM_005091392.3"/>
</dbReference>